<keyword evidence="4" id="KW-1185">Reference proteome</keyword>
<dbReference type="InterPro" id="IPR024980">
    <property type="entry name" value="DUF3886"/>
</dbReference>
<sequence>MGNNKKKQQRHVPAKETAPNSDKPVTLKDLLGAGTVAKLKEQAEAMKLEEAKQRESKRQEAEAARIAEQKLKEKDFEYLLNNSSMDWKKYN</sequence>
<dbReference type="RefSeq" id="WP_135154181.1">
    <property type="nucleotide sequence ID" value="NZ_SOMN01000041.1"/>
</dbReference>
<dbReference type="Proteomes" id="UP000297900">
    <property type="component" value="Unassembled WGS sequence"/>
</dbReference>
<evidence type="ECO:0000313" key="3">
    <source>
        <dbReference type="EMBL" id="TFE22758.1"/>
    </source>
</evidence>
<feature type="region of interest" description="Disordered" evidence="2">
    <location>
        <begin position="1"/>
        <end position="26"/>
    </location>
</feature>
<protein>
    <submittedName>
        <fullName evidence="3">DUF3886 domain-containing protein</fullName>
    </submittedName>
</protein>
<dbReference type="OrthoDB" id="2679911at2"/>
<keyword evidence="1" id="KW-0175">Coiled coil</keyword>
<organism evidence="3 4">
    <name type="scientific">Cohnella luojiensis</name>
    <dbReference type="NCBI Taxonomy" id="652876"/>
    <lineage>
        <taxon>Bacteria</taxon>
        <taxon>Bacillati</taxon>
        <taxon>Bacillota</taxon>
        <taxon>Bacilli</taxon>
        <taxon>Bacillales</taxon>
        <taxon>Paenibacillaceae</taxon>
        <taxon>Cohnella</taxon>
    </lineage>
</organism>
<feature type="coiled-coil region" evidence="1">
    <location>
        <begin position="36"/>
        <end position="74"/>
    </location>
</feature>
<reference evidence="3 4" key="1">
    <citation type="submission" date="2019-03" db="EMBL/GenBank/DDBJ databases">
        <title>Cohnella endophytica sp. nov., a novel endophytic bacterium isolated from bark of Sonneratia apetala.</title>
        <authorList>
            <person name="Tuo L."/>
        </authorList>
    </citation>
    <scope>NUCLEOTIDE SEQUENCE [LARGE SCALE GENOMIC DNA]</scope>
    <source>
        <strain evidence="3 4">CCTCC AB 208254</strain>
    </source>
</reference>
<evidence type="ECO:0000256" key="1">
    <source>
        <dbReference type="SAM" id="Coils"/>
    </source>
</evidence>
<comment type="caution">
    <text evidence="3">The sequence shown here is derived from an EMBL/GenBank/DDBJ whole genome shotgun (WGS) entry which is preliminary data.</text>
</comment>
<evidence type="ECO:0000256" key="2">
    <source>
        <dbReference type="SAM" id="MobiDB-lite"/>
    </source>
</evidence>
<evidence type="ECO:0000313" key="4">
    <source>
        <dbReference type="Proteomes" id="UP000297900"/>
    </source>
</evidence>
<feature type="compositionally biased region" description="Basic residues" evidence="2">
    <location>
        <begin position="1"/>
        <end position="12"/>
    </location>
</feature>
<dbReference type="Pfam" id="PF13025">
    <property type="entry name" value="DUF3886"/>
    <property type="match status" value="1"/>
</dbReference>
<gene>
    <name evidence="3" type="ORF">E2980_20860</name>
</gene>
<dbReference type="AlphaFoldDB" id="A0A4Y8LRU6"/>
<proteinExistence type="predicted"/>
<dbReference type="EMBL" id="SOMN01000041">
    <property type="protein sequence ID" value="TFE22758.1"/>
    <property type="molecule type" value="Genomic_DNA"/>
</dbReference>
<accession>A0A4Y8LRU6</accession>
<name>A0A4Y8LRU6_9BACL</name>